<feature type="region of interest" description="Disordered" evidence="8">
    <location>
        <begin position="1"/>
        <end position="20"/>
    </location>
</feature>
<dbReference type="Pfam" id="PF03595">
    <property type="entry name" value="SLAC1"/>
    <property type="match status" value="1"/>
</dbReference>
<accession>A0A7K2IQT9</accession>
<keyword evidence="6 9" id="KW-1133">Transmembrane helix</keyword>
<sequence length="387" mass="40707">MTFSPSSTSAPTPSAPARGSGRRWLWRDVDDVRDLFGSVTPNWYASIMGTGIVAVAAATLPFQSSALRIWATGVWILATLLLITLTVAFFVHLRAADSKARGYLTHPVMAHFLGAPPMALLTVGTGTLLLGGDLLGQRTVVVVDAVLWTLGTLLGIACAWYVTYTTFIGRNHSPVESTFGGRLMPVVPPMVSAASGALLVPHIPAGEPRLLMFLACYAMFGLSLVASLPIIVMLWTRLVQHGPGETTMVPTLWIVLGPLGQSITAANLLGDSAHHAVSARLATAFELFGVVYGLPILGFALLWASVAAAVTVHRFRGGAPFALTWWSFTFPVGTCVTGVGALAGHTGSVTLAWLAAVLYVGLVAAWIVVATRTFHGSVVSGRLLAPS</sequence>
<keyword evidence="3" id="KW-0813">Transport</keyword>
<evidence type="ECO:0000256" key="3">
    <source>
        <dbReference type="ARBA" id="ARBA00022448"/>
    </source>
</evidence>
<keyword evidence="7 9" id="KW-0472">Membrane</keyword>
<comment type="subcellular location">
    <subcellularLocation>
        <location evidence="1">Cell membrane</location>
        <topology evidence="1">Multi-pass membrane protein</topology>
    </subcellularLocation>
</comment>
<keyword evidence="5 9" id="KW-0812">Transmembrane</keyword>
<protein>
    <submittedName>
        <fullName evidence="10">C4-dicarboxylate ABC transporter</fullName>
    </submittedName>
</protein>
<gene>
    <name evidence="10" type="ORF">GTW20_07925</name>
</gene>
<evidence type="ECO:0000256" key="2">
    <source>
        <dbReference type="ARBA" id="ARBA00008566"/>
    </source>
</evidence>
<dbReference type="GO" id="GO:0005886">
    <property type="term" value="C:plasma membrane"/>
    <property type="evidence" value="ECO:0007669"/>
    <property type="project" value="UniProtKB-SubCell"/>
</dbReference>
<dbReference type="EMBL" id="WWHY01000001">
    <property type="protein sequence ID" value="MYR32197.1"/>
    <property type="molecule type" value="Genomic_DNA"/>
</dbReference>
<evidence type="ECO:0000313" key="11">
    <source>
        <dbReference type="Proteomes" id="UP000467124"/>
    </source>
</evidence>
<keyword evidence="4" id="KW-1003">Cell membrane</keyword>
<dbReference type="InterPro" id="IPR038665">
    <property type="entry name" value="Voltage-dep_anion_channel_sf"/>
</dbReference>
<name>A0A7K2IQT9_9ACTN</name>
<comment type="similarity">
    <text evidence="2">Belongs to the tellurite-resistance/dicarboxylate transporter (TDT) family.</text>
</comment>
<dbReference type="Gene3D" id="1.50.10.150">
    <property type="entry name" value="Voltage-dependent anion channel"/>
    <property type="match status" value="1"/>
</dbReference>
<feature type="transmembrane region" description="Helical" evidence="9">
    <location>
        <begin position="142"/>
        <end position="163"/>
    </location>
</feature>
<feature type="transmembrane region" description="Helical" evidence="9">
    <location>
        <begin position="247"/>
        <end position="269"/>
    </location>
</feature>
<organism evidence="10 11">
    <name type="scientific">Nocardiopsis alba</name>
    <dbReference type="NCBI Taxonomy" id="53437"/>
    <lineage>
        <taxon>Bacteria</taxon>
        <taxon>Bacillati</taxon>
        <taxon>Actinomycetota</taxon>
        <taxon>Actinomycetes</taxon>
        <taxon>Streptosporangiales</taxon>
        <taxon>Nocardiopsidaceae</taxon>
        <taxon>Nocardiopsis</taxon>
    </lineage>
</organism>
<feature type="transmembrane region" description="Helical" evidence="9">
    <location>
        <begin position="323"/>
        <end position="344"/>
    </location>
</feature>
<dbReference type="PANTHER" id="PTHR31686">
    <property type="match status" value="1"/>
</dbReference>
<evidence type="ECO:0000256" key="6">
    <source>
        <dbReference type="ARBA" id="ARBA00022989"/>
    </source>
</evidence>
<evidence type="ECO:0000256" key="4">
    <source>
        <dbReference type="ARBA" id="ARBA00022475"/>
    </source>
</evidence>
<evidence type="ECO:0000256" key="7">
    <source>
        <dbReference type="ARBA" id="ARBA00023136"/>
    </source>
</evidence>
<dbReference type="GO" id="GO:0055085">
    <property type="term" value="P:transmembrane transport"/>
    <property type="evidence" value="ECO:0007669"/>
    <property type="project" value="InterPro"/>
</dbReference>
<reference evidence="10 11" key="1">
    <citation type="journal article" date="2019" name="Nat. Commun.">
        <title>The antimicrobial potential of Streptomyces from insect microbiomes.</title>
        <authorList>
            <person name="Chevrette M.G."/>
            <person name="Carlson C.M."/>
            <person name="Ortega H.E."/>
            <person name="Thomas C."/>
            <person name="Ananiev G.E."/>
            <person name="Barns K.J."/>
            <person name="Book A.J."/>
            <person name="Cagnazzo J."/>
            <person name="Carlos C."/>
            <person name="Flanigan W."/>
            <person name="Grubbs K.J."/>
            <person name="Horn H.A."/>
            <person name="Hoffmann F.M."/>
            <person name="Klassen J.L."/>
            <person name="Knack J.J."/>
            <person name="Lewin G.R."/>
            <person name="McDonald B.R."/>
            <person name="Muller L."/>
            <person name="Melo W.G.P."/>
            <person name="Pinto-Tomas A.A."/>
            <person name="Schmitz A."/>
            <person name="Wendt-Pienkowski E."/>
            <person name="Wildman S."/>
            <person name="Zhao M."/>
            <person name="Zhang F."/>
            <person name="Bugni T.S."/>
            <person name="Andes D.R."/>
            <person name="Pupo M.T."/>
            <person name="Currie C.R."/>
        </authorList>
    </citation>
    <scope>NUCLEOTIDE SEQUENCE [LARGE SCALE GENOMIC DNA]</scope>
    <source>
        <strain evidence="10 11">SID5840</strain>
    </source>
</reference>
<dbReference type="InterPro" id="IPR051629">
    <property type="entry name" value="Sulfite_efflux_TDT"/>
</dbReference>
<feature type="transmembrane region" description="Helical" evidence="9">
    <location>
        <begin position="183"/>
        <end position="203"/>
    </location>
</feature>
<dbReference type="Proteomes" id="UP000467124">
    <property type="component" value="Unassembled WGS sequence"/>
</dbReference>
<feature type="compositionally biased region" description="Low complexity" evidence="8">
    <location>
        <begin position="1"/>
        <end position="17"/>
    </location>
</feature>
<evidence type="ECO:0000313" key="10">
    <source>
        <dbReference type="EMBL" id="MYR32197.1"/>
    </source>
</evidence>
<proteinExistence type="inferred from homology"/>
<feature type="transmembrane region" description="Helical" evidence="9">
    <location>
        <begin position="108"/>
        <end position="130"/>
    </location>
</feature>
<dbReference type="PANTHER" id="PTHR31686:SF1">
    <property type="entry name" value="SULFITE EFFLUX PUMP SSU1"/>
    <property type="match status" value="1"/>
</dbReference>
<evidence type="ECO:0000256" key="5">
    <source>
        <dbReference type="ARBA" id="ARBA00022692"/>
    </source>
</evidence>
<evidence type="ECO:0000256" key="9">
    <source>
        <dbReference type="SAM" id="Phobius"/>
    </source>
</evidence>
<dbReference type="RefSeq" id="WP_161110625.1">
    <property type="nucleotide sequence ID" value="NZ_WWHY01000001.1"/>
</dbReference>
<dbReference type="InterPro" id="IPR004695">
    <property type="entry name" value="SLAC1/Mae1/Ssu1/TehA"/>
</dbReference>
<evidence type="ECO:0000256" key="1">
    <source>
        <dbReference type="ARBA" id="ARBA00004651"/>
    </source>
</evidence>
<feature type="transmembrane region" description="Helical" evidence="9">
    <location>
        <begin position="74"/>
        <end position="96"/>
    </location>
</feature>
<dbReference type="AlphaFoldDB" id="A0A7K2IQT9"/>
<comment type="caution">
    <text evidence="10">The sequence shown here is derived from an EMBL/GenBank/DDBJ whole genome shotgun (WGS) entry which is preliminary data.</text>
</comment>
<feature type="transmembrane region" description="Helical" evidence="9">
    <location>
        <begin position="210"/>
        <end position="235"/>
    </location>
</feature>
<evidence type="ECO:0000256" key="8">
    <source>
        <dbReference type="SAM" id="MobiDB-lite"/>
    </source>
</evidence>
<dbReference type="CDD" id="cd09320">
    <property type="entry name" value="TDT_like_2"/>
    <property type="match status" value="1"/>
</dbReference>
<feature type="transmembrane region" description="Helical" evidence="9">
    <location>
        <begin position="281"/>
        <end position="303"/>
    </location>
</feature>
<feature type="transmembrane region" description="Helical" evidence="9">
    <location>
        <begin position="43"/>
        <end position="62"/>
    </location>
</feature>
<feature type="transmembrane region" description="Helical" evidence="9">
    <location>
        <begin position="351"/>
        <end position="369"/>
    </location>
</feature>